<dbReference type="RefSeq" id="WP_205853547.1">
    <property type="nucleotide sequence ID" value="NZ_MQUA01000013.1"/>
</dbReference>
<comment type="caution">
    <text evidence="1">The sequence shown here is derived from an EMBL/GenBank/DDBJ whole genome shotgun (WGS) entry which is preliminary data.</text>
</comment>
<name>A0A2S7KUV5_9FLAO</name>
<evidence type="ECO:0000313" key="2">
    <source>
        <dbReference type="Proteomes" id="UP000239522"/>
    </source>
</evidence>
<evidence type="ECO:0000313" key="1">
    <source>
        <dbReference type="EMBL" id="PQB06425.1"/>
    </source>
</evidence>
<gene>
    <name evidence="1" type="ORF">BST83_03975</name>
</gene>
<keyword evidence="2" id="KW-1185">Reference proteome</keyword>
<protein>
    <recommendedName>
        <fullName evidence="3">Integrase SAM-like N-terminal domain-containing protein</fullName>
    </recommendedName>
</protein>
<reference evidence="1 2" key="1">
    <citation type="submission" date="2016-11" db="EMBL/GenBank/DDBJ databases">
        <title>Trade-off between light-utilization and light-protection in marine flavobacteria.</title>
        <authorList>
            <person name="Kumagai Y."/>
        </authorList>
    </citation>
    <scope>NUCLEOTIDE SEQUENCE [LARGE SCALE GENOMIC DNA]</scope>
    <source>
        <strain evidence="1 2">ATCC 700397</strain>
    </source>
</reference>
<dbReference type="Proteomes" id="UP000239522">
    <property type="component" value="Unassembled WGS sequence"/>
</dbReference>
<sequence>MHNIPIIYQPLKNAKRIKIYIPYELKELRTTFKKINTTFWHPNQKLWSIMYTQENVALIKNLFGKNYKIVNQVTPTPIEKRPLNQYAIEQLFRLEKALVLKKYSASSVRTYKNMFSTRCAL</sequence>
<organism evidence="1 2">
    <name type="scientific">Polaribacter filamentus</name>
    <dbReference type="NCBI Taxonomy" id="53483"/>
    <lineage>
        <taxon>Bacteria</taxon>
        <taxon>Pseudomonadati</taxon>
        <taxon>Bacteroidota</taxon>
        <taxon>Flavobacteriia</taxon>
        <taxon>Flavobacteriales</taxon>
        <taxon>Flavobacteriaceae</taxon>
    </lineage>
</organism>
<evidence type="ECO:0008006" key="3">
    <source>
        <dbReference type="Google" id="ProtNLM"/>
    </source>
</evidence>
<proteinExistence type="predicted"/>
<dbReference type="EMBL" id="MQUA01000013">
    <property type="protein sequence ID" value="PQB06425.1"/>
    <property type="molecule type" value="Genomic_DNA"/>
</dbReference>
<accession>A0A2S7KUV5</accession>
<dbReference type="AlphaFoldDB" id="A0A2S7KUV5"/>